<evidence type="ECO:0000313" key="6">
    <source>
        <dbReference type="EMBL" id="RDW18161.1"/>
    </source>
</evidence>
<reference evidence="7" key="1">
    <citation type="submission" date="2017-11" db="EMBL/GenBank/DDBJ databases">
        <authorList>
            <person name="Zhu W."/>
        </authorList>
    </citation>
    <scope>NUCLEOTIDE SEQUENCE [LARGE SCALE GENOMIC DNA]</scope>
    <source>
        <strain evidence="7">CAU 1183</strain>
    </source>
</reference>
<dbReference type="PANTHER" id="PTHR43861">
    <property type="entry name" value="TRANS-ACONITATE 2-METHYLTRANSFERASE-RELATED"/>
    <property type="match status" value="1"/>
</dbReference>
<dbReference type="CDD" id="cd02440">
    <property type="entry name" value="AdoMet_MTases"/>
    <property type="match status" value="1"/>
</dbReference>
<evidence type="ECO:0000259" key="5">
    <source>
        <dbReference type="Pfam" id="PF13649"/>
    </source>
</evidence>
<gene>
    <name evidence="6" type="ORF">CWR48_11270</name>
</gene>
<dbReference type="GO" id="GO:0008757">
    <property type="term" value="F:S-adenosylmethionine-dependent methyltransferase activity"/>
    <property type="evidence" value="ECO:0007669"/>
    <property type="project" value="UniProtKB-UniRule"/>
</dbReference>
<accession>A0A3D8PSA8</accession>
<dbReference type="InterPro" id="IPR029063">
    <property type="entry name" value="SAM-dependent_MTases_sf"/>
</dbReference>
<organism evidence="6 7">
    <name type="scientific">Oceanobacillus arenosus</name>
    <dbReference type="NCBI Taxonomy" id="1229153"/>
    <lineage>
        <taxon>Bacteria</taxon>
        <taxon>Bacillati</taxon>
        <taxon>Bacillota</taxon>
        <taxon>Bacilli</taxon>
        <taxon>Bacillales</taxon>
        <taxon>Bacillaceae</taxon>
        <taxon>Oceanobacillus</taxon>
    </lineage>
</organism>
<keyword evidence="3 4" id="KW-0949">S-adenosyl-L-methionine</keyword>
<dbReference type="EMBL" id="PIOC01000017">
    <property type="protein sequence ID" value="RDW18161.1"/>
    <property type="molecule type" value="Genomic_DNA"/>
</dbReference>
<dbReference type="Gene3D" id="3.40.50.150">
    <property type="entry name" value="Vaccinia Virus protein VP39"/>
    <property type="match status" value="1"/>
</dbReference>
<proteinExistence type="inferred from homology"/>
<name>A0A3D8PSA8_9BACI</name>
<evidence type="ECO:0000256" key="3">
    <source>
        <dbReference type="ARBA" id="ARBA00022691"/>
    </source>
</evidence>
<feature type="domain" description="Methyltransferase" evidence="5">
    <location>
        <begin position="49"/>
        <end position="139"/>
    </location>
</feature>
<sequence length="215" mass="24265">MGREFIEIFEDWAKDYDESVAGLDPQYSEVFLNYDGILNQVVAQSTGTVLEFGVGTGNLSEKLMQAGLDVIGIEPSRAMLDIAKRKLPELTLLEGDFLTYPAVEVPINTIVSTYAFHHLTDDEKATAVRQFQEVLQHNGRVVFGDTMFASEQSKQAMIRDAEDKGFSALAEDLQREYYPIINTMETIFSTHGFDVAFKQMNNFVWILTAIKKMNE</sequence>
<feature type="binding site" evidence="4">
    <location>
        <position position="96"/>
    </location>
    <ligand>
        <name>S-adenosyl-L-methionine</name>
        <dbReference type="ChEBI" id="CHEBI:59789"/>
    </ligand>
</feature>
<keyword evidence="2 4" id="KW-0808">Transferase</keyword>
<feature type="binding site" evidence="4">
    <location>
        <position position="53"/>
    </location>
    <ligand>
        <name>S-adenosyl-L-methionine</name>
        <dbReference type="ChEBI" id="CHEBI:59789"/>
    </ligand>
</feature>
<dbReference type="SUPFAM" id="SSF53335">
    <property type="entry name" value="S-adenosyl-L-methionine-dependent methyltransferases"/>
    <property type="match status" value="1"/>
</dbReference>
<dbReference type="InterPro" id="IPR023553">
    <property type="entry name" value="Uncharacterised_MeTfrase_YrrT"/>
</dbReference>
<evidence type="ECO:0000256" key="4">
    <source>
        <dbReference type="HAMAP-Rule" id="MF_02100"/>
    </source>
</evidence>
<evidence type="ECO:0000256" key="1">
    <source>
        <dbReference type="ARBA" id="ARBA00022603"/>
    </source>
</evidence>
<keyword evidence="1 4" id="KW-0489">Methyltransferase</keyword>
<dbReference type="Proteomes" id="UP000257143">
    <property type="component" value="Unassembled WGS sequence"/>
</dbReference>
<dbReference type="GO" id="GO:0032259">
    <property type="term" value="P:methylation"/>
    <property type="evidence" value="ECO:0007669"/>
    <property type="project" value="UniProtKB-KW"/>
</dbReference>
<keyword evidence="7" id="KW-1185">Reference proteome</keyword>
<dbReference type="EC" id="2.1.1.-" evidence="4"/>
<dbReference type="RefSeq" id="WP_115773342.1">
    <property type="nucleotide sequence ID" value="NZ_PIOC01000017.1"/>
</dbReference>
<dbReference type="Pfam" id="PF13649">
    <property type="entry name" value="Methyltransf_25"/>
    <property type="match status" value="1"/>
</dbReference>
<comment type="similarity">
    <text evidence="4">Belongs to the methyltransferase superfamily. YrrT family.</text>
</comment>
<evidence type="ECO:0000256" key="2">
    <source>
        <dbReference type="ARBA" id="ARBA00022679"/>
    </source>
</evidence>
<dbReference type="AlphaFoldDB" id="A0A3D8PSA8"/>
<dbReference type="HAMAP" id="MF_02100">
    <property type="entry name" value="Methyltr_YrrT"/>
    <property type="match status" value="1"/>
</dbReference>
<feature type="binding site" evidence="4">
    <location>
        <position position="74"/>
    </location>
    <ligand>
        <name>S-adenosyl-L-methionine</name>
        <dbReference type="ChEBI" id="CHEBI:59789"/>
    </ligand>
</feature>
<comment type="function">
    <text evidence="4">Could be a S-adenosyl-L-methionine-dependent methyltransferase.</text>
</comment>
<comment type="caution">
    <text evidence="6">The sequence shown here is derived from an EMBL/GenBank/DDBJ whole genome shotgun (WGS) entry which is preliminary data.</text>
</comment>
<protein>
    <recommendedName>
        <fullName evidence="4">Uncharacterized methyltransferase CWR48_11270</fullName>
        <ecNumber evidence="4">2.1.1.-</ecNumber>
    </recommendedName>
</protein>
<dbReference type="InterPro" id="IPR041698">
    <property type="entry name" value="Methyltransf_25"/>
</dbReference>
<dbReference type="OrthoDB" id="465705at2"/>
<evidence type="ECO:0000313" key="7">
    <source>
        <dbReference type="Proteomes" id="UP000257143"/>
    </source>
</evidence>